<name>A0ABP7XLR7_9ACTN</name>
<accession>A0ABP7XLR7</accession>
<comment type="caution">
    <text evidence="2">The sequence shown here is derived from an EMBL/GenBank/DDBJ whole genome shotgun (WGS) entry which is preliminary data.</text>
</comment>
<evidence type="ECO:0000256" key="1">
    <source>
        <dbReference type="SAM" id="MobiDB-lite"/>
    </source>
</evidence>
<reference evidence="3" key="1">
    <citation type="journal article" date="2019" name="Int. J. Syst. Evol. Microbiol.">
        <title>The Global Catalogue of Microorganisms (GCM) 10K type strain sequencing project: providing services to taxonomists for standard genome sequencing and annotation.</title>
        <authorList>
            <consortium name="The Broad Institute Genomics Platform"/>
            <consortium name="The Broad Institute Genome Sequencing Center for Infectious Disease"/>
            <person name="Wu L."/>
            <person name="Ma J."/>
        </authorList>
    </citation>
    <scope>NUCLEOTIDE SEQUENCE [LARGE SCALE GENOMIC DNA]</scope>
    <source>
        <strain evidence="3">JCM 16703</strain>
    </source>
</reference>
<keyword evidence="3" id="KW-1185">Reference proteome</keyword>
<feature type="region of interest" description="Disordered" evidence="1">
    <location>
        <begin position="217"/>
        <end position="272"/>
    </location>
</feature>
<dbReference type="RefSeq" id="WP_344733764.1">
    <property type="nucleotide sequence ID" value="NZ_BAAAZH010000017.1"/>
</dbReference>
<dbReference type="EMBL" id="BAAAZH010000017">
    <property type="protein sequence ID" value="GAA4120924.1"/>
    <property type="molecule type" value="Genomic_DNA"/>
</dbReference>
<sequence>MGGPAFGRALPDPVIGYALSRLDDGRVVAGRLRLRLLEQDLGLLASPSIGGIDDVRPGRYALTVFGPASRVIPSLDLPPGTRLGTARPWSASFAGGFLSRTGTELHPTFDLRFTTTDRTFTTFGLADRADLPLAYAASYTCLVPAADTCAEQALRGEATGLMSITGSGGGGLSAADNQPGELAPGSHRRLFEQVLGSLGTRIVGFWLAFEAPTMGSVPSPSRSSCPGHELGSHGASAHDPGRSRLGTPQPLTASLQVRGCSLEPPVGIEPTT</sequence>
<organism evidence="2 3">
    <name type="scientific">Nocardioides fonticola</name>
    <dbReference type="NCBI Taxonomy" id="450363"/>
    <lineage>
        <taxon>Bacteria</taxon>
        <taxon>Bacillati</taxon>
        <taxon>Actinomycetota</taxon>
        <taxon>Actinomycetes</taxon>
        <taxon>Propionibacteriales</taxon>
        <taxon>Nocardioidaceae</taxon>
        <taxon>Nocardioides</taxon>
    </lineage>
</organism>
<evidence type="ECO:0000313" key="2">
    <source>
        <dbReference type="EMBL" id="GAA4120924.1"/>
    </source>
</evidence>
<evidence type="ECO:0000313" key="3">
    <source>
        <dbReference type="Proteomes" id="UP001501495"/>
    </source>
</evidence>
<gene>
    <name evidence="2" type="ORF">GCM10022215_25230</name>
</gene>
<protein>
    <submittedName>
        <fullName evidence="2">Uncharacterized protein</fullName>
    </submittedName>
</protein>
<dbReference type="Proteomes" id="UP001501495">
    <property type="component" value="Unassembled WGS sequence"/>
</dbReference>
<proteinExistence type="predicted"/>